<gene>
    <name evidence="6" type="ORF">MRN70_17435</name>
</gene>
<dbReference type="AlphaFoldDB" id="A0AAU6SSJ3"/>
<feature type="binding site" evidence="2">
    <location>
        <begin position="90"/>
        <end position="91"/>
    </location>
    <ligand>
        <name>CoA</name>
        <dbReference type="ChEBI" id="CHEBI:57287"/>
    </ligand>
</feature>
<feature type="binding site" evidence="3">
    <location>
        <position position="113"/>
    </location>
    <ligand>
        <name>Mg(2+)</name>
        <dbReference type="ChEBI" id="CHEBI:18420"/>
    </ligand>
</feature>
<dbReference type="PRINTS" id="PR01399">
    <property type="entry name" value="ENTSNTHTASED"/>
</dbReference>
<evidence type="ECO:0000256" key="2">
    <source>
        <dbReference type="PIRSR" id="PIRSR603542-1"/>
    </source>
</evidence>
<feature type="binding site" evidence="2">
    <location>
        <position position="161"/>
    </location>
    <ligand>
        <name>CoA</name>
        <dbReference type="ChEBI" id="CHEBI:57287"/>
    </ligand>
</feature>
<feature type="binding site" evidence="2">
    <location>
        <position position="53"/>
    </location>
    <ligand>
        <name>CoA</name>
        <dbReference type="ChEBI" id="CHEBI:57287"/>
    </ligand>
</feature>
<dbReference type="GO" id="GO:0005886">
    <property type="term" value="C:plasma membrane"/>
    <property type="evidence" value="ECO:0007669"/>
    <property type="project" value="TreeGrafter"/>
</dbReference>
<protein>
    <submittedName>
        <fullName evidence="6">4'-phosphopantetheinyl transferase superfamily protein</fullName>
    </submittedName>
</protein>
<feature type="binding site" evidence="2">
    <location>
        <position position="113"/>
    </location>
    <ligand>
        <name>CoA</name>
        <dbReference type="ChEBI" id="CHEBI:57287"/>
    </ligand>
</feature>
<keyword evidence="3" id="KW-0479">Metal-binding</keyword>
<dbReference type="Gene3D" id="3.90.470.20">
    <property type="entry name" value="4'-phosphopantetheinyl transferase domain"/>
    <property type="match status" value="1"/>
</dbReference>
<dbReference type="InterPro" id="IPR041354">
    <property type="entry name" value="4PPT_N"/>
</dbReference>
<dbReference type="InterPro" id="IPR037143">
    <property type="entry name" value="4-PPantetheinyl_Trfase_dom_sf"/>
</dbReference>
<feature type="binding site" evidence="2">
    <location>
        <position position="171"/>
    </location>
    <ligand>
        <name>CoA</name>
        <dbReference type="ChEBI" id="CHEBI:57287"/>
    </ligand>
</feature>
<organism evidence="6">
    <name type="scientific">bacterium 19PA01SH03</name>
    <dbReference type="NCBI Taxonomy" id="2920705"/>
    <lineage>
        <taxon>Bacteria</taxon>
    </lineage>
</organism>
<comment type="cofactor">
    <cofactor evidence="3">
        <name>Mg(2+)</name>
        <dbReference type="ChEBI" id="CHEBI:18420"/>
    </cofactor>
</comment>
<evidence type="ECO:0000259" key="4">
    <source>
        <dbReference type="Pfam" id="PF01648"/>
    </source>
</evidence>
<dbReference type="SUPFAM" id="SSF56214">
    <property type="entry name" value="4'-phosphopantetheinyl transferase"/>
    <property type="match status" value="1"/>
</dbReference>
<feature type="binding site" evidence="2">
    <location>
        <position position="45"/>
    </location>
    <ligand>
        <name>CoA</name>
        <dbReference type="ChEBI" id="CHEBI:57287"/>
    </ligand>
</feature>
<proteinExistence type="predicted"/>
<dbReference type="Pfam" id="PF01648">
    <property type="entry name" value="ACPS"/>
    <property type="match status" value="1"/>
</dbReference>
<dbReference type="InterPro" id="IPR008278">
    <property type="entry name" value="4-PPantetheinyl_Trfase_dom"/>
</dbReference>
<keyword evidence="3" id="KW-0460">Magnesium</keyword>
<feature type="binding site" evidence="3">
    <location>
        <position position="114"/>
    </location>
    <ligand>
        <name>Mg(2+)</name>
        <dbReference type="ChEBI" id="CHEBI:18420"/>
    </ligand>
</feature>
<sequence length="240" mass="27483">MFIPNLPSFLEIHFLTVDYSYHFINTMLMEYTELPHTLNQAILKRKCEFLAGRVCAQRGLNQLMDSRVVSIKIGEHRQPMWPTGIVGSISHCLGYAVSAVGFQSDECISVGIDIEKVITTQFAKEITNQVLSEGEMVFAEQFDEFQSFLTLVFSAKESIYKAIFPFVKQVLDFDCVQLITVDQKQKTLQFQFSPFLLEVLNSRVTVNYHFCQADTVATWCLLSTNHLHFRTMKDAVNLID</sequence>
<dbReference type="GO" id="GO:0009366">
    <property type="term" value="C:enterobactin synthetase complex"/>
    <property type="evidence" value="ECO:0007669"/>
    <property type="project" value="InterPro"/>
</dbReference>
<reference evidence="6" key="1">
    <citation type="submission" date="2022-03" db="EMBL/GenBank/DDBJ databases">
        <title>Sea Food Isolates.</title>
        <authorList>
            <person name="Li c."/>
        </authorList>
    </citation>
    <scope>NUCLEOTIDE SEQUENCE</scope>
    <source>
        <strain evidence="6">19PA01SH03</strain>
    </source>
</reference>
<feature type="domain" description="4'-phosphopantetheinyl transferase" evidence="4">
    <location>
        <begin position="109"/>
        <end position="193"/>
    </location>
</feature>
<dbReference type="InterPro" id="IPR003542">
    <property type="entry name" value="Enbac_synth_compD-like"/>
</dbReference>
<feature type="binding site" evidence="2">
    <location>
        <position position="157"/>
    </location>
    <ligand>
        <name>CoA</name>
        <dbReference type="ChEBI" id="CHEBI:57287"/>
    </ligand>
</feature>
<evidence type="ECO:0000256" key="1">
    <source>
        <dbReference type="ARBA" id="ARBA00022679"/>
    </source>
</evidence>
<keyword evidence="1 6" id="KW-0808">Transferase</keyword>
<dbReference type="EMBL" id="CP095339">
    <property type="protein sequence ID" value="XAG22923.1"/>
    <property type="molecule type" value="Genomic_DNA"/>
</dbReference>
<evidence type="ECO:0000259" key="5">
    <source>
        <dbReference type="Pfam" id="PF17837"/>
    </source>
</evidence>
<feature type="binding site" evidence="3">
    <location>
        <position position="115"/>
    </location>
    <ligand>
        <name>Mg(2+)</name>
        <dbReference type="ChEBI" id="CHEBI:18420"/>
    </ligand>
</feature>
<dbReference type="GO" id="GO:0000287">
    <property type="term" value="F:magnesium ion binding"/>
    <property type="evidence" value="ECO:0007669"/>
    <property type="project" value="InterPro"/>
</dbReference>
<dbReference type="GO" id="GO:0008897">
    <property type="term" value="F:holo-[acyl-carrier-protein] synthase activity"/>
    <property type="evidence" value="ECO:0007669"/>
    <property type="project" value="InterPro"/>
</dbReference>
<evidence type="ECO:0000256" key="3">
    <source>
        <dbReference type="PIRSR" id="PIRSR603542-2"/>
    </source>
</evidence>
<dbReference type="PANTHER" id="PTHR38096">
    <property type="entry name" value="ENTEROBACTIN SYNTHASE COMPONENT D"/>
    <property type="match status" value="1"/>
</dbReference>
<dbReference type="PANTHER" id="PTHR38096:SF1">
    <property type="entry name" value="ENTEROBACTIN SYNTHASE COMPONENT D"/>
    <property type="match status" value="1"/>
</dbReference>
<accession>A0AAU6SSJ3</accession>
<dbReference type="Pfam" id="PF17837">
    <property type="entry name" value="4PPT_N"/>
    <property type="match status" value="1"/>
</dbReference>
<feature type="domain" description="4'-phosphopantetheinyl transferase N-terminal" evidence="5">
    <location>
        <begin position="38"/>
        <end position="100"/>
    </location>
</feature>
<name>A0AAU6SSJ3_UNCXX</name>
<dbReference type="GO" id="GO:0009239">
    <property type="term" value="P:enterobactin biosynthetic process"/>
    <property type="evidence" value="ECO:0007669"/>
    <property type="project" value="InterPro"/>
</dbReference>
<evidence type="ECO:0000313" key="6">
    <source>
        <dbReference type="EMBL" id="XAG22923.1"/>
    </source>
</evidence>